<feature type="domain" description="Histidine kinase" evidence="9">
    <location>
        <begin position="161"/>
        <end position="352"/>
    </location>
</feature>
<dbReference type="InterPro" id="IPR004358">
    <property type="entry name" value="Sig_transdc_His_kin-like_C"/>
</dbReference>
<comment type="caution">
    <text evidence="11">The sequence shown here is derived from an EMBL/GenBank/DDBJ whole genome shotgun (WGS) entry which is preliminary data.</text>
</comment>
<dbReference type="PRINTS" id="PR00344">
    <property type="entry name" value="BCTRLSENSOR"/>
</dbReference>
<evidence type="ECO:0000256" key="2">
    <source>
        <dbReference type="ARBA" id="ARBA00012438"/>
    </source>
</evidence>
<dbReference type="PANTHER" id="PTHR41523">
    <property type="entry name" value="TWO-COMPONENT SYSTEM SENSOR PROTEIN"/>
    <property type="match status" value="1"/>
</dbReference>
<dbReference type="PROSITE" id="PS50109">
    <property type="entry name" value="HIS_KIN"/>
    <property type="match status" value="1"/>
</dbReference>
<evidence type="ECO:0000256" key="5">
    <source>
        <dbReference type="ARBA" id="ARBA00022741"/>
    </source>
</evidence>
<dbReference type="InterPro" id="IPR036890">
    <property type="entry name" value="HATPase_C_sf"/>
</dbReference>
<dbReference type="InterPro" id="IPR005467">
    <property type="entry name" value="His_kinase_dom"/>
</dbReference>
<dbReference type="EC" id="2.7.13.3" evidence="2"/>
<dbReference type="Proteomes" id="UP000249577">
    <property type="component" value="Unassembled WGS sequence"/>
</dbReference>
<dbReference type="InterPro" id="IPR011495">
    <property type="entry name" value="Sig_transdc_His_kin_sub2_dim/P"/>
</dbReference>
<dbReference type="InterPro" id="IPR011006">
    <property type="entry name" value="CheY-like_superfamily"/>
</dbReference>
<dbReference type="InterPro" id="IPR001789">
    <property type="entry name" value="Sig_transdc_resp-reg_receiver"/>
</dbReference>
<keyword evidence="5" id="KW-0547">Nucleotide-binding</keyword>
<evidence type="ECO:0000256" key="4">
    <source>
        <dbReference type="ARBA" id="ARBA00022679"/>
    </source>
</evidence>
<protein>
    <recommendedName>
        <fullName evidence="2">histidine kinase</fullName>
        <ecNumber evidence="2">2.7.13.3</ecNumber>
    </recommendedName>
</protein>
<dbReference type="Pfam" id="PF00072">
    <property type="entry name" value="Response_reg"/>
    <property type="match status" value="1"/>
</dbReference>
<dbReference type="InterPro" id="IPR003594">
    <property type="entry name" value="HATPase_dom"/>
</dbReference>
<evidence type="ECO:0000256" key="3">
    <source>
        <dbReference type="ARBA" id="ARBA00022553"/>
    </source>
</evidence>
<dbReference type="PANTHER" id="PTHR41523:SF8">
    <property type="entry name" value="ETHYLENE RESPONSE SENSOR PROTEIN"/>
    <property type="match status" value="1"/>
</dbReference>
<dbReference type="EMBL" id="QFPN01000008">
    <property type="protein sequence ID" value="PZQ12967.1"/>
    <property type="molecule type" value="Genomic_DNA"/>
</dbReference>
<dbReference type="CDD" id="cd00156">
    <property type="entry name" value="REC"/>
    <property type="match status" value="1"/>
</dbReference>
<comment type="catalytic activity">
    <reaction evidence="1">
        <text>ATP + protein L-histidine = ADP + protein N-phospho-L-histidine.</text>
        <dbReference type="EC" id="2.7.13.3"/>
    </reaction>
</comment>
<evidence type="ECO:0000256" key="6">
    <source>
        <dbReference type="ARBA" id="ARBA00022777"/>
    </source>
</evidence>
<keyword evidence="3 8" id="KW-0597">Phosphoprotein</keyword>
<feature type="domain" description="Response regulatory" evidence="10">
    <location>
        <begin position="15"/>
        <end position="129"/>
    </location>
</feature>
<keyword evidence="6 11" id="KW-0418">Kinase</keyword>
<proteinExistence type="predicted"/>
<dbReference type="AlphaFoldDB" id="A0A2W5LZZ5"/>
<dbReference type="SUPFAM" id="SSF55874">
    <property type="entry name" value="ATPase domain of HSP90 chaperone/DNA topoisomerase II/histidine kinase"/>
    <property type="match status" value="1"/>
</dbReference>
<dbReference type="SMART" id="SM00387">
    <property type="entry name" value="HATPase_c"/>
    <property type="match status" value="1"/>
</dbReference>
<sequence>MIDGGAGPAAGERKRVLLIEDDAGLRRLVTRDLERAGYEAHAAENCAEGLERIAAERFDVIALDHFLGGETGLDILPAIKALPSAPPVIYVTGTDDGRVAIAALKAGASDYVIKDVAGEFLALLRAAIAHALEQVEMRRLKEAAERAVIEARDRAEILLREVNHRVGNSLQLVSAFMHLQSSALPDGPARDMMRETEARILAIAQVHRRLYTSPDVRGVDMDDYLSGLAEELESSLRTTDRPHRIAIAAEPVRIATDRAVSLGVIVTELVTNAFKYAYPAGVEGEVRVRLARDGSLLSLVVEDDGVGMKDGAAPHGTGLGQRIVRAMATSIQSRIEREATGKGTKIVLAFPA</sequence>
<dbReference type="Gene3D" id="3.40.50.2300">
    <property type="match status" value="1"/>
</dbReference>
<dbReference type="Gene3D" id="3.30.565.10">
    <property type="entry name" value="Histidine kinase-like ATPase, C-terminal domain"/>
    <property type="match status" value="1"/>
</dbReference>
<dbReference type="Pfam" id="PF02518">
    <property type="entry name" value="HATPase_c"/>
    <property type="match status" value="1"/>
</dbReference>
<dbReference type="PROSITE" id="PS50110">
    <property type="entry name" value="RESPONSE_REGULATORY"/>
    <property type="match status" value="1"/>
</dbReference>
<evidence type="ECO:0000256" key="1">
    <source>
        <dbReference type="ARBA" id="ARBA00000085"/>
    </source>
</evidence>
<dbReference type="Pfam" id="PF07568">
    <property type="entry name" value="HisKA_2"/>
    <property type="match status" value="1"/>
</dbReference>
<keyword evidence="7" id="KW-0067">ATP-binding</keyword>
<accession>A0A2W5LZZ5</accession>
<gene>
    <name evidence="11" type="ORF">DI565_14945</name>
</gene>
<keyword evidence="4" id="KW-0808">Transferase</keyword>
<dbReference type="GO" id="GO:0000160">
    <property type="term" value="P:phosphorelay signal transduction system"/>
    <property type="evidence" value="ECO:0007669"/>
    <property type="project" value="InterPro"/>
</dbReference>
<dbReference type="GO" id="GO:0004673">
    <property type="term" value="F:protein histidine kinase activity"/>
    <property type="evidence" value="ECO:0007669"/>
    <property type="project" value="UniProtKB-EC"/>
</dbReference>
<reference evidence="11 12" key="1">
    <citation type="submission" date="2017-08" db="EMBL/GenBank/DDBJ databases">
        <title>Infants hospitalized years apart are colonized by the same room-sourced microbial strains.</title>
        <authorList>
            <person name="Brooks B."/>
            <person name="Olm M.R."/>
            <person name="Firek B.A."/>
            <person name="Baker R."/>
            <person name="Thomas B.C."/>
            <person name="Morowitz M.J."/>
            <person name="Banfield J.F."/>
        </authorList>
    </citation>
    <scope>NUCLEOTIDE SEQUENCE [LARGE SCALE GENOMIC DNA]</scope>
    <source>
        <strain evidence="11">S2_005_003_R2_43</strain>
    </source>
</reference>
<evidence type="ECO:0000256" key="8">
    <source>
        <dbReference type="PROSITE-ProRule" id="PRU00169"/>
    </source>
</evidence>
<evidence type="ECO:0000313" key="12">
    <source>
        <dbReference type="Proteomes" id="UP000249577"/>
    </source>
</evidence>
<dbReference type="GO" id="GO:0005524">
    <property type="term" value="F:ATP binding"/>
    <property type="evidence" value="ECO:0007669"/>
    <property type="project" value="UniProtKB-KW"/>
</dbReference>
<dbReference type="SUPFAM" id="SSF52172">
    <property type="entry name" value="CheY-like"/>
    <property type="match status" value="1"/>
</dbReference>
<organism evidence="11 12">
    <name type="scientific">Ancylobacter novellus</name>
    <name type="common">Thiobacillus novellus</name>
    <dbReference type="NCBI Taxonomy" id="921"/>
    <lineage>
        <taxon>Bacteria</taxon>
        <taxon>Pseudomonadati</taxon>
        <taxon>Pseudomonadota</taxon>
        <taxon>Alphaproteobacteria</taxon>
        <taxon>Hyphomicrobiales</taxon>
        <taxon>Xanthobacteraceae</taxon>
        <taxon>Ancylobacter</taxon>
    </lineage>
</organism>
<evidence type="ECO:0000313" key="11">
    <source>
        <dbReference type="EMBL" id="PZQ12967.1"/>
    </source>
</evidence>
<evidence type="ECO:0000256" key="7">
    <source>
        <dbReference type="ARBA" id="ARBA00022840"/>
    </source>
</evidence>
<feature type="modified residue" description="4-aspartylphosphate" evidence="8">
    <location>
        <position position="64"/>
    </location>
</feature>
<evidence type="ECO:0000259" key="9">
    <source>
        <dbReference type="PROSITE" id="PS50109"/>
    </source>
</evidence>
<evidence type="ECO:0000259" key="10">
    <source>
        <dbReference type="PROSITE" id="PS50110"/>
    </source>
</evidence>
<name>A0A2W5LZZ5_ANCNO</name>
<dbReference type="SMART" id="SM00448">
    <property type="entry name" value="REC"/>
    <property type="match status" value="1"/>
</dbReference>